<dbReference type="Proteomes" id="UP000607653">
    <property type="component" value="Unassembled WGS sequence"/>
</dbReference>
<name>A0A822Y358_NELNU</name>
<dbReference type="EMBL" id="DUZY01000002">
    <property type="protein sequence ID" value="DAD25991.1"/>
    <property type="molecule type" value="Genomic_DNA"/>
</dbReference>
<proteinExistence type="predicted"/>
<reference evidence="1 2" key="1">
    <citation type="journal article" date="2020" name="Mol. Biol. Evol.">
        <title>Distinct Expression and Methylation Patterns for Genes with Different Fates following a Single Whole-Genome Duplication in Flowering Plants.</title>
        <authorList>
            <person name="Shi T."/>
            <person name="Rahmani R.S."/>
            <person name="Gugger P.F."/>
            <person name="Wang M."/>
            <person name="Li H."/>
            <person name="Zhang Y."/>
            <person name="Li Z."/>
            <person name="Wang Q."/>
            <person name="Van de Peer Y."/>
            <person name="Marchal K."/>
            <person name="Chen J."/>
        </authorList>
    </citation>
    <scope>NUCLEOTIDE SEQUENCE [LARGE SCALE GENOMIC DNA]</scope>
    <source>
        <tissue evidence="1">Leaf</tissue>
    </source>
</reference>
<keyword evidence="2" id="KW-1185">Reference proteome</keyword>
<dbReference type="AlphaFoldDB" id="A0A822Y358"/>
<gene>
    <name evidence="1" type="ORF">HUJ06_027459</name>
</gene>
<organism evidence="1 2">
    <name type="scientific">Nelumbo nucifera</name>
    <name type="common">Sacred lotus</name>
    <dbReference type="NCBI Taxonomy" id="4432"/>
    <lineage>
        <taxon>Eukaryota</taxon>
        <taxon>Viridiplantae</taxon>
        <taxon>Streptophyta</taxon>
        <taxon>Embryophyta</taxon>
        <taxon>Tracheophyta</taxon>
        <taxon>Spermatophyta</taxon>
        <taxon>Magnoliopsida</taxon>
        <taxon>Proteales</taxon>
        <taxon>Nelumbonaceae</taxon>
        <taxon>Nelumbo</taxon>
    </lineage>
</organism>
<protein>
    <submittedName>
        <fullName evidence="1">Uncharacterized protein</fullName>
    </submittedName>
</protein>
<evidence type="ECO:0000313" key="1">
    <source>
        <dbReference type="EMBL" id="DAD25991.1"/>
    </source>
</evidence>
<evidence type="ECO:0000313" key="2">
    <source>
        <dbReference type="Proteomes" id="UP000607653"/>
    </source>
</evidence>
<comment type="caution">
    <text evidence="1">The sequence shown here is derived from an EMBL/GenBank/DDBJ whole genome shotgun (WGS) entry which is preliminary data.</text>
</comment>
<accession>A0A822Y358</accession>
<sequence length="126" mass="13657">MGDARNSNFQVTKILRRASLSAMEDAELDCYVGAGAQTDPRTRNHASGFSLKPMIRCTPMKKSPLDSTMESKPAHGLIDSIHGLTKMEFGLAERFGCVFRGLSIVFMGRQGLGFKGIPGPGPFHQA</sequence>